<accession>A0A4S2LXM3</accession>
<sequence length="141" mass="15918">MLILFYLFYVELVTAIQIRDCGSVKTDAVESVTIDGCAQEPCVLQAGGPIKVKITFTSPLDMTKPKSRFLYYSAAKSTSPEREDNWGIACNSEEEKCFKLDSTYNFKVESSLPNEKYGGMAWQLLNQNKIVLCVRWAIQIK</sequence>
<dbReference type="SUPFAM" id="SSF81296">
    <property type="entry name" value="E set domains"/>
    <property type="match status" value="1"/>
</dbReference>
<evidence type="ECO:0000313" key="3">
    <source>
        <dbReference type="EMBL" id="TGZ66098.1"/>
    </source>
</evidence>
<evidence type="ECO:0000259" key="2">
    <source>
        <dbReference type="Pfam" id="PF02221"/>
    </source>
</evidence>
<gene>
    <name evidence="3" type="ORF">CRM22_005510</name>
</gene>
<keyword evidence="1" id="KW-0732">Signal</keyword>
<dbReference type="InterPro" id="IPR003172">
    <property type="entry name" value="ML_dom"/>
</dbReference>
<proteinExistence type="predicted"/>
<name>A0A4S2LXM3_OPIFE</name>
<evidence type="ECO:0000313" key="4">
    <source>
        <dbReference type="Proteomes" id="UP000308267"/>
    </source>
</evidence>
<dbReference type="Pfam" id="PF02221">
    <property type="entry name" value="E1_DerP2_DerF2"/>
    <property type="match status" value="1"/>
</dbReference>
<dbReference type="EMBL" id="SJOL01006466">
    <property type="protein sequence ID" value="TGZ66098.1"/>
    <property type="molecule type" value="Genomic_DNA"/>
</dbReference>
<dbReference type="Gene3D" id="2.60.40.770">
    <property type="match status" value="1"/>
</dbReference>
<protein>
    <recommendedName>
        <fullName evidence="2">MD-2-related lipid-recognition domain-containing protein</fullName>
    </recommendedName>
</protein>
<evidence type="ECO:0000256" key="1">
    <source>
        <dbReference type="SAM" id="SignalP"/>
    </source>
</evidence>
<keyword evidence="4" id="KW-1185">Reference proteome</keyword>
<dbReference type="InterPro" id="IPR014756">
    <property type="entry name" value="Ig_E-set"/>
</dbReference>
<dbReference type="OrthoDB" id="10397665at2759"/>
<feature type="signal peptide" evidence="1">
    <location>
        <begin position="1"/>
        <end position="15"/>
    </location>
</feature>
<feature type="chain" id="PRO_5020296986" description="MD-2-related lipid-recognition domain-containing protein" evidence="1">
    <location>
        <begin position="16"/>
        <end position="141"/>
    </location>
</feature>
<comment type="caution">
    <text evidence="3">The sequence shown here is derived from an EMBL/GenBank/DDBJ whole genome shotgun (WGS) entry which is preliminary data.</text>
</comment>
<dbReference type="AlphaFoldDB" id="A0A4S2LXM3"/>
<organism evidence="3 4">
    <name type="scientific">Opisthorchis felineus</name>
    <dbReference type="NCBI Taxonomy" id="147828"/>
    <lineage>
        <taxon>Eukaryota</taxon>
        <taxon>Metazoa</taxon>
        <taxon>Spiralia</taxon>
        <taxon>Lophotrochozoa</taxon>
        <taxon>Platyhelminthes</taxon>
        <taxon>Trematoda</taxon>
        <taxon>Digenea</taxon>
        <taxon>Opisthorchiida</taxon>
        <taxon>Opisthorchiata</taxon>
        <taxon>Opisthorchiidae</taxon>
        <taxon>Opisthorchis</taxon>
    </lineage>
</organism>
<feature type="domain" description="MD-2-related lipid-recognition" evidence="2">
    <location>
        <begin position="16"/>
        <end position="139"/>
    </location>
</feature>
<reference evidence="3 4" key="1">
    <citation type="journal article" date="2019" name="BMC Genomics">
        <title>New insights from Opisthorchis felineus genome: update on genomics of the epidemiologically important liver flukes.</title>
        <authorList>
            <person name="Ershov N.I."/>
            <person name="Mordvinov V.A."/>
            <person name="Prokhortchouk E.B."/>
            <person name="Pakharukova M.Y."/>
            <person name="Gunbin K.V."/>
            <person name="Ustyantsev K."/>
            <person name="Genaev M.A."/>
            <person name="Blinov A.G."/>
            <person name="Mazur A."/>
            <person name="Boulygina E."/>
            <person name="Tsygankova S."/>
            <person name="Khrameeva E."/>
            <person name="Chekanov N."/>
            <person name="Fan G."/>
            <person name="Xiao A."/>
            <person name="Zhang H."/>
            <person name="Xu X."/>
            <person name="Yang H."/>
            <person name="Solovyev V."/>
            <person name="Lee S.M."/>
            <person name="Liu X."/>
            <person name="Afonnikov D.A."/>
            <person name="Skryabin K.G."/>
        </authorList>
    </citation>
    <scope>NUCLEOTIDE SEQUENCE [LARGE SCALE GENOMIC DNA]</scope>
    <source>
        <strain evidence="3">AK-0245</strain>
        <tissue evidence="3">Whole organism</tissue>
    </source>
</reference>
<dbReference type="Proteomes" id="UP000308267">
    <property type="component" value="Unassembled WGS sequence"/>
</dbReference>